<gene>
    <name evidence="1" type="ORF">MBESOW_P4190</name>
</gene>
<reference evidence="1 2" key="1">
    <citation type="submission" date="2014-12" db="EMBL/GenBank/DDBJ databases">
        <title>Whole genome sequencing of Sphingobium xenophagum OW59.</title>
        <authorList>
            <person name="Ohta Y."/>
            <person name="Nishi S."/>
            <person name="Hatada Y."/>
        </authorList>
    </citation>
    <scope>NUCLEOTIDE SEQUENCE [LARGE SCALE GENOMIC DNA]</scope>
    <source>
        <strain evidence="1 2">OW59</strain>
    </source>
</reference>
<keyword evidence="2" id="KW-1185">Reference proteome</keyword>
<evidence type="ECO:0000313" key="2">
    <source>
        <dbReference type="Proteomes" id="UP000290975"/>
    </source>
</evidence>
<sequence>MRWMQDAPMGERRPMPTAQAEAIGRSRYDYARAWAVNAHHYEAQGLYRRLASLLTEHGVPHSLIDLGCGTGEGLAAMRAAMPPHARLWGLDENPACLAAATARLAPVERLAVRPAAADGYDLLYHPAETGGEAPVALIHSDLLRPDPGFAETIALAGPVDAMTLWFTGTHGAREDDRLIATHRLCSDELYGLAVELTGLGLAGDWLRPGGLFQLVGRAAHPDDATILTAFRARLLGLAEHLPLSLIALDLVPYTEPAGGGAMLVAQDRSSAPPARTVAVSAIFRRDS</sequence>
<evidence type="ECO:0000313" key="1">
    <source>
        <dbReference type="EMBL" id="GBH32964.1"/>
    </source>
</evidence>
<organism evidence="1 2">
    <name type="scientific">Sphingobium xenophagum</name>
    <dbReference type="NCBI Taxonomy" id="121428"/>
    <lineage>
        <taxon>Bacteria</taxon>
        <taxon>Pseudomonadati</taxon>
        <taxon>Pseudomonadota</taxon>
        <taxon>Alphaproteobacteria</taxon>
        <taxon>Sphingomonadales</taxon>
        <taxon>Sphingomonadaceae</taxon>
        <taxon>Sphingobium</taxon>
    </lineage>
</organism>
<dbReference type="InterPro" id="IPR029063">
    <property type="entry name" value="SAM-dependent_MTases_sf"/>
</dbReference>
<accession>A0A401J8R2</accession>
<dbReference type="Proteomes" id="UP000290975">
    <property type="component" value="Unassembled WGS sequence"/>
</dbReference>
<proteinExistence type="predicted"/>
<dbReference type="SUPFAM" id="SSF53335">
    <property type="entry name" value="S-adenosyl-L-methionine-dependent methyltransferases"/>
    <property type="match status" value="1"/>
</dbReference>
<evidence type="ECO:0008006" key="3">
    <source>
        <dbReference type="Google" id="ProtNLM"/>
    </source>
</evidence>
<protein>
    <recommendedName>
        <fullName evidence="3">Methyltransferase domain-containing protein</fullName>
    </recommendedName>
</protein>
<name>A0A401J8R2_SPHXE</name>
<dbReference type="EMBL" id="BBQY01000057">
    <property type="protein sequence ID" value="GBH32964.1"/>
    <property type="molecule type" value="Genomic_DNA"/>
</dbReference>
<comment type="caution">
    <text evidence="1">The sequence shown here is derived from an EMBL/GenBank/DDBJ whole genome shotgun (WGS) entry which is preliminary data.</text>
</comment>
<dbReference type="Gene3D" id="3.40.50.150">
    <property type="entry name" value="Vaccinia Virus protein VP39"/>
    <property type="match status" value="1"/>
</dbReference>
<dbReference type="AlphaFoldDB" id="A0A401J8R2"/>